<evidence type="ECO:0000313" key="2">
    <source>
        <dbReference type="EMBL" id="MBM3226857.1"/>
    </source>
</evidence>
<evidence type="ECO:0000259" key="1">
    <source>
        <dbReference type="Pfam" id="PF03781"/>
    </source>
</evidence>
<name>A0A938B346_UNCTE</name>
<comment type="caution">
    <text evidence="2">The sequence shown here is derived from an EMBL/GenBank/DDBJ whole genome shotgun (WGS) entry which is preliminary data.</text>
</comment>
<dbReference type="InterPro" id="IPR016187">
    <property type="entry name" value="CTDL_fold"/>
</dbReference>
<organism evidence="2 3">
    <name type="scientific">Tectimicrobiota bacterium</name>
    <dbReference type="NCBI Taxonomy" id="2528274"/>
    <lineage>
        <taxon>Bacteria</taxon>
        <taxon>Pseudomonadati</taxon>
        <taxon>Nitrospinota/Tectimicrobiota group</taxon>
        <taxon>Candidatus Tectimicrobiota</taxon>
    </lineage>
</organism>
<dbReference type="PANTHER" id="PTHR23150">
    <property type="entry name" value="SULFATASE MODIFYING FACTOR 1, 2"/>
    <property type="match status" value="1"/>
</dbReference>
<dbReference type="InterPro" id="IPR005532">
    <property type="entry name" value="SUMF_dom"/>
</dbReference>
<dbReference type="AlphaFoldDB" id="A0A938B346"/>
<feature type="domain" description="Sulfatase-modifying factor enzyme-like" evidence="1">
    <location>
        <begin position="332"/>
        <end position="580"/>
    </location>
</feature>
<gene>
    <name evidence="2" type="ORF">FJZ47_24085</name>
</gene>
<dbReference type="EMBL" id="VGLS01001080">
    <property type="protein sequence ID" value="MBM3226857.1"/>
    <property type="molecule type" value="Genomic_DNA"/>
</dbReference>
<evidence type="ECO:0000313" key="3">
    <source>
        <dbReference type="Proteomes" id="UP000712673"/>
    </source>
</evidence>
<proteinExistence type="predicted"/>
<accession>A0A938B346</accession>
<dbReference type="PANTHER" id="PTHR23150:SF19">
    <property type="entry name" value="FORMYLGLYCINE-GENERATING ENZYME"/>
    <property type="match status" value="1"/>
</dbReference>
<dbReference type="SUPFAM" id="SSF56436">
    <property type="entry name" value="C-type lectin-like"/>
    <property type="match status" value="1"/>
</dbReference>
<dbReference type="Gene3D" id="3.90.1580.10">
    <property type="entry name" value="paralog of FGE (formylglycine-generating enzyme)"/>
    <property type="match status" value="1"/>
</dbReference>
<feature type="non-terminal residue" evidence="2">
    <location>
        <position position="1"/>
    </location>
</feature>
<sequence length="585" mass="65256">KTVLPVELQTIGMLLESVGVQHVSVAGLRRQGGKAGLMRTYIDDAKTYAWHKTGVPADQTLLVLRQLISPAGTKWAQTAAAMAWGLGLPAAQVAQVLDAFAEKYLVNRLPAESTDAVSNDPVGAQRYELMHEYLVQILAEAPDPILQRAQDAAERLRFWAQRTRAMLAPGTPSASWWRLARLRAWWAKPIPLVESLRLWRYARRGEERQMLWRNLQGWGAQVVLVLLVLSPAWWYLYLDVTRRVHNMGELVVRHTPGATLTLHCMRHYGEKTACAFDEQALTGRSVFLSGPADYVLTAQAGTAWEVRYPVYIEGYGKSLTVLVEPPPSRIPEDMAFVPGGVFQMGFKETGEADEKPAHPADVDGFLMDQYEVTNAQYKQCVAAGKCAAPSYEDGACSSEITPGGFWKGKVGREYQEDAKPVVCVDWQQAKTYCEFRGKRLPTEAEWEKAATGPERYTWAFGDRFDGTKVNYCDKNCQFVGDRQYDDGYATTAPVGSYPANGYGLYDMSGNVWEWVADWYDAQFYGTSASREKNPENREEGQGLRVVRGGAWDLSAVYLRAAVRVRIAPAARYVPMGVRCVAAPPR</sequence>
<dbReference type="InterPro" id="IPR042095">
    <property type="entry name" value="SUMF_sf"/>
</dbReference>
<dbReference type="GO" id="GO:0120147">
    <property type="term" value="F:formylglycine-generating oxidase activity"/>
    <property type="evidence" value="ECO:0007669"/>
    <property type="project" value="TreeGrafter"/>
</dbReference>
<protein>
    <submittedName>
        <fullName evidence="2">Formylglycine-generating enzyme family protein</fullName>
    </submittedName>
</protein>
<dbReference type="Proteomes" id="UP000712673">
    <property type="component" value="Unassembled WGS sequence"/>
</dbReference>
<reference evidence="2" key="1">
    <citation type="submission" date="2019-03" db="EMBL/GenBank/DDBJ databases">
        <title>Lake Tanganyika Metagenome-Assembled Genomes (MAGs).</title>
        <authorList>
            <person name="Tran P."/>
        </authorList>
    </citation>
    <scope>NUCLEOTIDE SEQUENCE</scope>
    <source>
        <strain evidence="2">K_DeepCast_65m_m2_066</strain>
    </source>
</reference>
<dbReference type="Pfam" id="PF03781">
    <property type="entry name" value="FGE-sulfatase"/>
    <property type="match status" value="1"/>
</dbReference>
<dbReference type="InterPro" id="IPR051043">
    <property type="entry name" value="Sulfatase_Mod_Factor_Kinase"/>
</dbReference>